<name>A0A0P1GGW4_9RHOB</name>
<keyword evidence="2" id="KW-0732">Signal</keyword>
<keyword evidence="1" id="KW-1133">Transmembrane helix</keyword>
<feature type="signal peptide" evidence="2">
    <location>
        <begin position="1"/>
        <end position="21"/>
    </location>
</feature>
<gene>
    <name evidence="3" type="ORF">TRM7557_03119</name>
</gene>
<sequence length="480" mass="47991">MKRGIGLATTSLLCMASLAYAAPVDVNGLDQNADQTIDLTDGLLDAISGQDAGFVWSPEFGFSPLPILGGNQKIIGLAGASLPGAVLSWDPEKGLVEGLGEAGEKPVAWSHEGASVSPVTWSADSIAGLSDMLADQDGATITSVIDIASSGLLLGKLQLKDSATERFFVWSSDSGLTVMDPDNLPANLSLHALSDTGHVIGQIAQDDGTDIGVIITASGAVIPLPGPDGAGARAEGVSSQGQVVGQSLTSPAAALIWDETGAPTALQDILSSPLPVDFRLTNAYDINSKGQVVAEAVGPKGSVQAVVLTPTEDGSGLFTPSLIGEIYAEGSDVPSRVLALAENGSVVGSCGAGSRDCPTPSIEFGALDPSITNFTAPFGDAGGFLPLISGSFFAPAPAPAPAPGGGTGAPSGGAGQVSNASAFGPASFPTLTTGTGEAADAAAGSSAIPLPPTVFMSVLGLLGLLGVGRLRSLRRHRRVY</sequence>
<evidence type="ECO:0008006" key="5">
    <source>
        <dbReference type="Google" id="ProtNLM"/>
    </source>
</evidence>
<organism evidence="3 4">
    <name type="scientific">Tritonibacter multivorans</name>
    <dbReference type="NCBI Taxonomy" id="928856"/>
    <lineage>
        <taxon>Bacteria</taxon>
        <taxon>Pseudomonadati</taxon>
        <taxon>Pseudomonadota</taxon>
        <taxon>Alphaproteobacteria</taxon>
        <taxon>Rhodobacterales</taxon>
        <taxon>Paracoccaceae</taxon>
        <taxon>Tritonibacter</taxon>
    </lineage>
</organism>
<keyword evidence="4" id="KW-1185">Reference proteome</keyword>
<dbReference type="AlphaFoldDB" id="A0A0P1GGW4"/>
<keyword evidence="1" id="KW-0812">Transmembrane</keyword>
<dbReference type="Proteomes" id="UP000052022">
    <property type="component" value="Unassembled WGS sequence"/>
</dbReference>
<evidence type="ECO:0000256" key="1">
    <source>
        <dbReference type="SAM" id="Phobius"/>
    </source>
</evidence>
<evidence type="ECO:0000313" key="4">
    <source>
        <dbReference type="Proteomes" id="UP000052022"/>
    </source>
</evidence>
<feature type="chain" id="PRO_5006063418" description="Extracellular repeat, HAF family" evidence="2">
    <location>
        <begin position="22"/>
        <end position="480"/>
    </location>
</feature>
<protein>
    <recommendedName>
        <fullName evidence="5">Extracellular repeat, HAF family</fullName>
    </recommendedName>
</protein>
<dbReference type="EMBL" id="CYSD01000040">
    <property type="protein sequence ID" value="CUH80880.1"/>
    <property type="molecule type" value="Genomic_DNA"/>
</dbReference>
<keyword evidence="1" id="KW-0472">Membrane</keyword>
<accession>A0A0P1GGW4</accession>
<evidence type="ECO:0000256" key="2">
    <source>
        <dbReference type="SAM" id="SignalP"/>
    </source>
</evidence>
<feature type="transmembrane region" description="Helical" evidence="1">
    <location>
        <begin position="450"/>
        <end position="468"/>
    </location>
</feature>
<reference evidence="3 4" key="1">
    <citation type="submission" date="2015-09" db="EMBL/GenBank/DDBJ databases">
        <authorList>
            <consortium name="Swine Surveillance"/>
        </authorList>
    </citation>
    <scope>NUCLEOTIDE SEQUENCE [LARGE SCALE GENOMIC DNA]</scope>
    <source>
        <strain evidence="3 4">CECT 7557</strain>
    </source>
</reference>
<proteinExistence type="predicted"/>
<dbReference type="RefSeq" id="WP_058291132.1">
    <property type="nucleotide sequence ID" value="NZ_FOMC01000016.1"/>
</dbReference>
<evidence type="ECO:0000313" key="3">
    <source>
        <dbReference type="EMBL" id="CUH80880.1"/>
    </source>
</evidence>